<organism evidence="1">
    <name type="scientific">Notamacropus rufogriseus rufogriseus</name>
    <dbReference type="NCBI Taxonomy" id="88869"/>
    <lineage>
        <taxon>Eukaryota</taxon>
        <taxon>Metazoa</taxon>
        <taxon>Chordata</taxon>
        <taxon>Craniata</taxon>
        <taxon>Vertebrata</taxon>
        <taxon>Euteleostomi</taxon>
        <taxon>Mammalia</taxon>
        <taxon>Metatheria</taxon>
        <taxon>Diprotodontia</taxon>
        <taxon>Macropodidae</taxon>
        <taxon>Notamacropus</taxon>
    </lineage>
</organism>
<name>A0A8D6AME3_NOTRU</name>
<accession>A0A8D6AME3</accession>
<gene>
    <name evidence="1" type="primary">env</name>
</gene>
<reference evidence="1" key="1">
    <citation type="submission" date="2021-05" db="EMBL/GenBank/DDBJ databases">
        <title>A long terminal repeat retrotransposon presumed to have been endogenised or transposed recently in a marsupial, the red-necked wallaby.</title>
        <authorList>
            <person name="Koga A."/>
            <person name="Hayashi S."/>
        </authorList>
    </citation>
    <scope>NUCLEOTIDE SEQUENCE</scope>
    <source>
        <tissue evidence="1">Blood</tissue>
    </source>
</reference>
<dbReference type="AlphaFoldDB" id="A0A8D6AME3"/>
<protein>
    <submittedName>
        <fullName evidence="1">Envelop protein</fullName>
    </submittedName>
</protein>
<evidence type="ECO:0000313" key="1">
    <source>
        <dbReference type="EMBL" id="BCW03413.1"/>
    </source>
</evidence>
<dbReference type="EMBL" id="LC631488">
    <property type="protein sequence ID" value="BCW03413.1"/>
    <property type="molecule type" value="Genomic_DNA"/>
</dbReference>
<dbReference type="InterPro" id="IPR018154">
    <property type="entry name" value="TLV/ENV_coat_polyprotein"/>
</dbReference>
<proteinExistence type="predicted"/>
<sequence>MVAGKADQVDGQARCLQYRPGDYTPLRHICFSFPVFQEMTILAFLLLLHGSHGGFQSPDPAALSRTLFGSPCDCGGGVVTVPPNTYTRMIDCTDRTAYLAYRHTATGISKQSWKCVRKPRVIPPNGDQPGPCPTDCKYLEALHSTCYSSTQQCSSASGTVYLTALQEREYAGSVGGDWGLNPSSRGTTNKHAQASCGKENIGKNVCWPPRAPVHISDGGGPTDQIREFEVRERINEIIRSMYPPIHYHPHILILVKRGTCQGLRPPTCTSSNLLAFVPPEKEKPCPTIPWRDKRRDCLRLCIHTNAGPGKAIDVM</sequence>
<dbReference type="Pfam" id="PF00429">
    <property type="entry name" value="TLV_coat"/>
    <property type="match status" value="1"/>
</dbReference>